<organism evidence="1 2">
    <name type="scientific">Peronosclerospora sorghi</name>
    <dbReference type="NCBI Taxonomy" id="230839"/>
    <lineage>
        <taxon>Eukaryota</taxon>
        <taxon>Sar</taxon>
        <taxon>Stramenopiles</taxon>
        <taxon>Oomycota</taxon>
        <taxon>Peronosporomycetes</taxon>
        <taxon>Peronosporales</taxon>
        <taxon>Peronosporaceae</taxon>
        <taxon>Peronosclerospora</taxon>
    </lineage>
</organism>
<proteinExistence type="predicted"/>
<keyword evidence="2" id="KW-1185">Reference proteome</keyword>
<sequence>MLVGDSGDPEQNESSVEAIDSEVAAQALICRARLRMANEKLDAAEDDHQKYLNPMQTTWKRNWSYSRHVSARLQLKNGNSARIWHSLNKMPMIMTAIAS</sequence>
<dbReference type="Proteomes" id="UP001163321">
    <property type="component" value="Chromosome 5"/>
</dbReference>
<gene>
    <name evidence="1" type="ORF">PsorP6_009644</name>
</gene>
<name>A0ACC0VZD9_9STRA</name>
<evidence type="ECO:0000313" key="1">
    <source>
        <dbReference type="EMBL" id="KAI9911218.1"/>
    </source>
</evidence>
<dbReference type="EMBL" id="CM047584">
    <property type="protein sequence ID" value="KAI9911218.1"/>
    <property type="molecule type" value="Genomic_DNA"/>
</dbReference>
<evidence type="ECO:0000313" key="2">
    <source>
        <dbReference type="Proteomes" id="UP001163321"/>
    </source>
</evidence>
<comment type="caution">
    <text evidence="1">The sequence shown here is derived from an EMBL/GenBank/DDBJ whole genome shotgun (WGS) entry which is preliminary data.</text>
</comment>
<protein>
    <submittedName>
        <fullName evidence="1">Uncharacterized protein</fullName>
    </submittedName>
</protein>
<accession>A0ACC0VZD9</accession>
<reference evidence="1 2" key="1">
    <citation type="journal article" date="2022" name="bioRxiv">
        <title>The genome of the oomycete Peronosclerospora sorghi, a cosmopolitan pathogen of maize and sorghum, is inflated with dispersed pseudogenes.</title>
        <authorList>
            <person name="Fletcher K."/>
            <person name="Martin F."/>
            <person name="Isakeit T."/>
            <person name="Cavanaugh K."/>
            <person name="Magill C."/>
            <person name="Michelmore R."/>
        </authorList>
    </citation>
    <scope>NUCLEOTIDE SEQUENCE [LARGE SCALE GENOMIC DNA]</scope>
    <source>
        <strain evidence="1">P6</strain>
    </source>
</reference>